<organism evidence="1">
    <name type="scientific">Tanacetum cinerariifolium</name>
    <name type="common">Dalmatian daisy</name>
    <name type="synonym">Chrysanthemum cinerariifolium</name>
    <dbReference type="NCBI Taxonomy" id="118510"/>
    <lineage>
        <taxon>Eukaryota</taxon>
        <taxon>Viridiplantae</taxon>
        <taxon>Streptophyta</taxon>
        <taxon>Embryophyta</taxon>
        <taxon>Tracheophyta</taxon>
        <taxon>Spermatophyta</taxon>
        <taxon>Magnoliopsida</taxon>
        <taxon>eudicotyledons</taxon>
        <taxon>Gunneridae</taxon>
        <taxon>Pentapetalae</taxon>
        <taxon>asterids</taxon>
        <taxon>campanulids</taxon>
        <taxon>Asterales</taxon>
        <taxon>Asteraceae</taxon>
        <taxon>Asteroideae</taxon>
        <taxon>Anthemideae</taxon>
        <taxon>Anthemidinae</taxon>
        <taxon>Tanacetum</taxon>
    </lineage>
</organism>
<accession>A0A6L2L3C2</accession>
<name>A0A6L2L3C2_TANCI</name>
<dbReference type="EMBL" id="BKCJ010003652">
    <property type="protein sequence ID" value="GEU56381.1"/>
    <property type="molecule type" value="Genomic_DNA"/>
</dbReference>
<dbReference type="AlphaFoldDB" id="A0A6L2L3C2"/>
<reference evidence="1" key="1">
    <citation type="journal article" date="2019" name="Sci. Rep.">
        <title>Draft genome of Tanacetum cinerariifolium, the natural source of mosquito coil.</title>
        <authorList>
            <person name="Yamashiro T."/>
            <person name="Shiraishi A."/>
            <person name="Satake H."/>
            <person name="Nakayama K."/>
        </authorList>
    </citation>
    <scope>NUCLEOTIDE SEQUENCE</scope>
</reference>
<protein>
    <submittedName>
        <fullName evidence="1">Uncharacterized protein</fullName>
    </submittedName>
</protein>
<comment type="caution">
    <text evidence="1">The sequence shown here is derived from an EMBL/GenBank/DDBJ whole genome shotgun (WGS) entry which is preliminary data.</text>
</comment>
<proteinExistence type="predicted"/>
<evidence type="ECO:0000313" key="1">
    <source>
        <dbReference type="EMBL" id="GEU56381.1"/>
    </source>
</evidence>
<gene>
    <name evidence="1" type="ORF">Tci_028359</name>
</gene>
<sequence length="168" mass="18727">MTPRSCLRWKPTGRIFKTVGIRWVPTGKIFNSSTIKVNSEPPNGLNADITNQYECEQTLDVSAGTLYLSAGTLNLSTGVFKLHNWYQEPGARDLGSTRLFRRRAKTLFERKSSKKEQKDPESANGCWDLVVEVVRCSRDGERGGKTRESRVLEIGGKHCAVHSVSNVG</sequence>